<gene>
    <name evidence="8" type="ORF">HHI36_009910</name>
</gene>
<comment type="caution">
    <text evidence="8">The sequence shown here is derived from an EMBL/GenBank/DDBJ whole genome shotgun (WGS) entry which is preliminary data.</text>
</comment>
<dbReference type="PANTHER" id="PTHR11452:SF86">
    <property type="entry name" value="ALPHA-GALACTOSIDASE"/>
    <property type="match status" value="1"/>
</dbReference>
<dbReference type="Gene3D" id="3.20.20.70">
    <property type="entry name" value="Aldolase class I"/>
    <property type="match status" value="1"/>
</dbReference>
<evidence type="ECO:0000256" key="4">
    <source>
        <dbReference type="ARBA" id="ARBA00023180"/>
    </source>
</evidence>
<evidence type="ECO:0000256" key="5">
    <source>
        <dbReference type="ARBA" id="ARBA00023295"/>
    </source>
</evidence>
<reference evidence="8 9" key="1">
    <citation type="journal article" date="2021" name="BMC Biol.">
        <title>Horizontally acquired antibacterial genes associated with adaptive radiation of ladybird beetles.</title>
        <authorList>
            <person name="Li H.S."/>
            <person name="Tang X.F."/>
            <person name="Huang Y.H."/>
            <person name="Xu Z.Y."/>
            <person name="Chen M.L."/>
            <person name="Du X.Y."/>
            <person name="Qiu B.Y."/>
            <person name="Chen P.T."/>
            <person name="Zhang W."/>
            <person name="Slipinski A."/>
            <person name="Escalona H.E."/>
            <person name="Waterhouse R.M."/>
            <person name="Zwick A."/>
            <person name="Pang H."/>
        </authorList>
    </citation>
    <scope>NUCLEOTIDE SEQUENCE [LARGE SCALE GENOMIC DNA]</scope>
    <source>
        <strain evidence="8">SYSU2018</strain>
    </source>
</reference>
<dbReference type="SUPFAM" id="SSF51445">
    <property type="entry name" value="(Trans)glycosidases"/>
    <property type="match status" value="1"/>
</dbReference>
<evidence type="ECO:0000256" key="3">
    <source>
        <dbReference type="ARBA" id="ARBA00023157"/>
    </source>
</evidence>
<dbReference type="Proteomes" id="UP001516400">
    <property type="component" value="Unassembled WGS sequence"/>
</dbReference>
<dbReference type="AlphaFoldDB" id="A0ABD2MHL5"/>
<proteinExistence type="inferred from homology"/>
<dbReference type="GO" id="GO:0016798">
    <property type="term" value="F:hydrolase activity, acting on glycosyl bonds"/>
    <property type="evidence" value="ECO:0007669"/>
    <property type="project" value="UniProtKB-KW"/>
</dbReference>
<protein>
    <recommendedName>
        <fullName evidence="7">Alpha galactosidase A C-terminal domain-containing protein</fullName>
    </recommendedName>
</protein>
<evidence type="ECO:0000256" key="2">
    <source>
        <dbReference type="ARBA" id="ARBA00022801"/>
    </source>
</evidence>
<dbReference type="InterPro" id="IPR017853">
    <property type="entry name" value="GH"/>
</dbReference>
<comment type="similarity">
    <text evidence="1">Belongs to the glycosyl hydrolase 27 family.</text>
</comment>
<keyword evidence="3" id="KW-1015">Disulfide bond</keyword>
<evidence type="ECO:0000256" key="6">
    <source>
        <dbReference type="SAM" id="SignalP"/>
    </source>
</evidence>
<keyword evidence="2" id="KW-0378">Hydrolase</keyword>
<dbReference type="InterPro" id="IPR013780">
    <property type="entry name" value="Glyco_hydro_b"/>
</dbReference>
<sequence>MAIWAILAAPLLMSVDLRTIRPEYKAILQNKKIIAVDQDPLGIQGRRIYKHKGIEIWSRPITPLYQNYFSYAIAFVNKRTDGTPSDVAVTLKELGLTSPTGYQVEDLYEDVNYGVLSPQTKIKVKVNPSGVVILRADVQPDFSNRRIPFYTTQRTVYNPLDQVFRVRNTNEF</sequence>
<dbReference type="FunFam" id="2.60.40.1180:FF:000032">
    <property type="entry name" value="Alpha-galactosidase"/>
    <property type="match status" value="1"/>
</dbReference>
<evidence type="ECO:0000313" key="9">
    <source>
        <dbReference type="Proteomes" id="UP001516400"/>
    </source>
</evidence>
<keyword evidence="5" id="KW-0326">Glycosidase</keyword>
<dbReference type="EMBL" id="JABFTP020000001">
    <property type="protein sequence ID" value="KAL3265707.1"/>
    <property type="molecule type" value="Genomic_DNA"/>
</dbReference>
<keyword evidence="4" id="KW-0325">Glycoprotein</keyword>
<evidence type="ECO:0000313" key="8">
    <source>
        <dbReference type="EMBL" id="KAL3265707.1"/>
    </source>
</evidence>
<dbReference type="SUPFAM" id="SSF51011">
    <property type="entry name" value="Glycosyl hydrolase domain"/>
    <property type="match status" value="1"/>
</dbReference>
<organism evidence="8 9">
    <name type="scientific">Cryptolaemus montrouzieri</name>
    <dbReference type="NCBI Taxonomy" id="559131"/>
    <lineage>
        <taxon>Eukaryota</taxon>
        <taxon>Metazoa</taxon>
        <taxon>Ecdysozoa</taxon>
        <taxon>Arthropoda</taxon>
        <taxon>Hexapoda</taxon>
        <taxon>Insecta</taxon>
        <taxon>Pterygota</taxon>
        <taxon>Neoptera</taxon>
        <taxon>Endopterygota</taxon>
        <taxon>Coleoptera</taxon>
        <taxon>Polyphaga</taxon>
        <taxon>Cucujiformia</taxon>
        <taxon>Coccinelloidea</taxon>
        <taxon>Coccinellidae</taxon>
        <taxon>Scymninae</taxon>
        <taxon>Scymnini</taxon>
        <taxon>Cryptolaemus</taxon>
    </lineage>
</organism>
<feature type="chain" id="PRO_5044866321" description="Alpha galactosidase A C-terminal domain-containing protein" evidence="6">
    <location>
        <begin position="18"/>
        <end position="172"/>
    </location>
</feature>
<feature type="domain" description="Alpha galactosidase A C-terminal" evidence="7">
    <location>
        <begin position="42"/>
        <end position="130"/>
    </location>
</feature>
<dbReference type="Pfam" id="PF17450">
    <property type="entry name" value="Melibiase_2_C"/>
    <property type="match status" value="1"/>
</dbReference>
<name>A0ABD2MHL5_9CUCU</name>
<dbReference type="InterPro" id="IPR002241">
    <property type="entry name" value="Glyco_hydro_27"/>
</dbReference>
<accession>A0ABD2MHL5</accession>
<evidence type="ECO:0000259" key="7">
    <source>
        <dbReference type="Pfam" id="PF17450"/>
    </source>
</evidence>
<dbReference type="Pfam" id="PF16499">
    <property type="entry name" value="Melibiase_2"/>
    <property type="match status" value="1"/>
</dbReference>
<feature type="signal peptide" evidence="6">
    <location>
        <begin position="1"/>
        <end position="17"/>
    </location>
</feature>
<evidence type="ECO:0000256" key="1">
    <source>
        <dbReference type="ARBA" id="ARBA00009743"/>
    </source>
</evidence>
<dbReference type="InterPro" id="IPR035373">
    <property type="entry name" value="Melibiase/NAGA_C"/>
</dbReference>
<keyword evidence="6" id="KW-0732">Signal</keyword>
<keyword evidence="9" id="KW-1185">Reference proteome</keyword>
<dbReference type="Gene3D" id="2.60.40.1180">
    <property type="entry name" value="Golgi alpha-mannosidase II"/>
    <property type="match status" value="1"/>
</dbReference>
<dbReference type="InterPro" id="IPR013785">
    <property type="entry name" value="Aldolase_TIM"/>
</dbReference>
<dbReference type="PANTHER" id="PTHR11452">
    <property type="entry name" value="ALPHA-GALACTOSIDASE/ALPHA-N-ACETYLGALACTOSAMINIDASE"/>
    <property type="match status" value="1"/>
</dbReference>